<evidence type="ECO:0000313" key="1">
    <source>
        <dbReference type="EMBL" id="MBK7952687.1"/>
    </source>
</evidence>
<dbReference type="AlphaFoldDB" id="A0A935TA51"/>
<organism evidence="1 2">
    <name type="scientific">Candidatus Accumulibacter affinis</name>
    <dbReference type="NCBI Taxonomy" id="2954384"/>
    <lineage>
        <taxon>Bacteria</taxon>
        <taxon>Pseudomonadati</taxon>
        <taxon>Pseudomonadota</taxon>
        <taxon>Betaproteobacteria</taxon>
        <taxon>Candidatus Accumulibacter</taxon>
    </lineage>
</organism>
<evidence type="ECO:0000313" key="2">
    <source>
        <dbReference type="Proteomes" id="UP000706151"/>
    </source>
</evidence>
<dbReference type="EMBL" id="JADJOT010000001">
    <property type="protein sequence ID" value="MBK7952687.1"/>
    <property type="molecule type" value="Genomic_DNA"/>
</dbReference>
<proteinExistence type="predicted"/>
<gene>
    <name evidence="1" type="ORF">IPK02_01245</name>
</gene>
<protein>
    <submittedName>
        <fullName evidence="1">Uncharacterized protein</fullName>
    </submittedName>
</protein>
<sequence length="79" mass="9366">MSMERMDFSYDISDERLLAYSQLPILDRLRWLDEVRQFTLMVRQAPLVDSVWPKSKTNICINVLECVLRNEDSDAIRIC</sequence>
<accession>A0A935TA51</accession>
<name>A0A935TA51_9PROT</name>
<comment type="caution">
    <text evidence="1">The sequence shown here is derived from an EMBL/GenBank/DDBJ whole genome shotgun (WGS) entry which is preliminary data.</text>
</comment>
<reference evidence="1 2" key="1">
    <citation type="submission" date="2020-10" db="EMBL/GenBank/DDBJ databases">
        <title>Connecting structure to function with the recovery of over 1000 high-quality activated sludge metagenome-assembled genomes encoding full-length rRNA genes using long-read sequencing.</title>
        <authorList>
            <person name="Singleton C.M."/>
            <person name="Petriglieri F."/>
            <person name="Kristensen J.M."/>
            <person name="Kirkegaard R.H."/>
            <person name="Michaelsen T.Y."/>
            <person name="Andersen M.H."/>
            <person name="Karst S.M."/>
            <person name="Dueholm M.S."/>
            <person name="Nielsen P.H."/>
            <person name="Albertsen M."/>
        </authorList>
    </citation>
    <scope>NUCLEOTIDE SEQUENCE [LARGE SCALE GENOMIC DNA]</scope>
    <source>
        <strain evidence="1">Fred_18-Q3-R57-64_BAT3C.720</strain>
    </source>
</reference>
<dbReference type="Proteomes" id="UP000706151">
    <property type="component" value="Unassembled WGS sequence"/>
</dbReference>